<organism evidence="10 11">
    <name type="scientific">Smittium simulii</name>
    <dbReference type="NCBI Taxonomy" id="133385"/>
    <lineage>
        <taxon>Eukaryota</taxon>
        <taxon>Fungi</taxon>
        <taxon>Fungi incertae sedis</taxon>
        <taxon>Zoopagomycota</taxon>
        <taxon>Kickxellomycotina</taxon>
        <taxon>Harpellomycetes</taxon>
        <taxon>Harpellales</taxon>
        <taxon>Legeriomycetaceae</taxon>
        <taxon>Smittium</taxon>
    </lineage>
</organism>
<dbReference type="Proteomes" id="UP000245383">
    <property type="component" value="Unassembled WGS sequence"/>
</dbReference>
<name>A0A2T9YZW7_9FUNG</name>
<protein>
    <recommendedName>
        <fullName evidence="6">DNA-directed RNA polymerase III subunit RPC3</fullName>
        <shortName evidence="6">RNA polymerase III subunit C3</shortName>
    </recommendedName>
</protein>
<dbReference type="InterPro" id="IPR039748">
    <property type="entry name" value="RPC3"/>
</dbReference>
<dbReference type="InterPro" id="IPR036388">
    <property type="entry name" value="WH-like_DNA-bd_sf"/>
</dbReference>
<keyword evidence="11" id="KW-1185">Reference proteome</keyword>
<dbReference type="GO" id="GO:0006351">
    <property type="term" value="P:DNA-templated transcription"/>
    <property type="evidence" value="ECO:0007669"/>
    <property type="project" value="InterPro"/>
</dbReference>
<evidence type="ECO:0000259" key="8">
    <source>
        <dbReference type="Pfam" id="PF08221"/>
    </source>
</evidence>
<dbReference type="InterPro" id="IPR013197">
    <property type="entry name" value="RNA_pol_III_RPC82-rel_HTH"/>
</dbReference>
<evidence type="ECO:0000256" key="5">
    <source>
        <dbReference type="ARBA" id="ARBA00025127"/>
    </source>
</evidence>
<comment type="subunit">
    <text evidence="6">Component of the RNA polymerase III (Pol III) complex consisting of 17 subunits.</text>
</comment>
<feature type="domain" description="DNA-directed RNA polymerase III subunit RPC3 winged-helix" evidence="9">
    <location>
        <begin position="339"/>
        <end position="414"/>
    </location>
</feature>
<keyword evidence="4 6" id="KW-0539">Nucleus</keyword>
<dbReference type="GO" id="GO:0003697">
    <property type="term" value="F:single-stranded DNA binding"/>
    <property type="evidence" value="ECO:0007669"/>
    <property type="project" value="UniProtKB-UniRule"/>
</dbReference>
<evidence type="ECO:0000256" key="2">
    <source>
        <dbReference type="ARBA" id="ARBA00022478"/>
    </source>
</evidence>
<evidence type="ECO:0000313" key="10">
    <source>
        <dbReference type="EMBL" id="PVU97836.1"/>
    </source>
</evidence>
<dbReference type="Pfam" id="PF22536">
    <property type="entry name" value="WHD_POLR3C"/>
    <property type="match status" value="1"/>
</dbReference>
<comment type="caution">
    <text evidence="10">The sequence shown here is derived from an EMBL/GenBank/DDBJ whole genome shotgun (WGS) entry which is preliminary data.</text>
</comment>
<dbReference type="InterPro" id="IPR055207">
    <property type="entry name" value="POLR3C_WHD"/>
</dbReference>
<evidence type="ECO:0000256" key="3">
    <source>
        <dbReference type="ARBA" id="ARBA00023163"/>
    </source>
</evidence>
<feature type="domain" description="RNA polymerase III subunit RPC82-related helix-turn-helix" evidence="8">
    <location>
        <begin position="8"/>
        <end position="67"/>
    </location>
</feature>
<accession>A0A2T9YZW7</accession>
<comment type="similarity">
    <text evidence="6">Belongs to the RNA polymerase beta chain family.</text>
</comment>
<gene>
    <name evidence="10" type="ORF">BB561_000305</name>
</gene>
<comment type="function">
    <text evidence="5 6">DNA-dependent RNA polymerase catalyzes the transcription of DNA into RNA using the four ribonucleoside triphosphates as substrates. Specific core component of RNA polymerase III which synthesizes small RNAs, such as 5S rRNA and tRNAs.</text>
</comment>
<evidence type="ECO:0000256" key="1">
    <source>
        <dbReference type="ARBA" id="ARBA00004123"/>
    </source>
</evidence>
<evidence type="ECO:0000259" key="9">
    <source>
        <dbReference type="Pfam" id="PF22536"/>
    </source>
</evidence>
<dbReference type="Gene3D" id="1.10.10.10">
    <property type="entry name" value="Winged helix-like DNA-binding domain superfamily/Winged helix DNA-binding domain"/>
    <property type="match status" value="3"/>
</dbReference>
<dbReference type="PANTHER" id="PTHR12949:SF0">
    <property type="entry name" value="DNA-DIRECTED RNA POLYMERASE III SUBUNIT RPC3"/>
    <property type="match status" value="1"/>
</dbReference>
<dbReference type="InterPro" id="IPR008806">
    <property type="entry name" value="RNA_pol_III_Rpc82_C"/>
</dbReference>
<proteinExistence type="inferred from homology"/>
<dbReference type="Pfam" id="PF05645">
    <property type="entry name" value="RNA_pol_Rpc82"/>
    <property type="match status" value="1"/>
</dbReference>
<dbReference type="EMBL" id="MBFR01000006">
    <property type="protein sequence ID" value="PVU97836.1"/>
    <property type="molecule type" value="Genomic_DNA"/>
</dbReference>
<dbReference type="Pfam" id="PF08221">
    <property type="entry name" value="HTH_9"/>
    <property type="match status" value="1"/>
</dbReference>
<dbReference type="AlphaFoldDB" id="A0A2T9YZW7"/>
<dbReference type="STRING" id="133385.A0A2T9YZW7"/>
<dbReference type="GO" id="GO:0005666">
    <property type="term" value="C:RNA polymerase III complex"/>
    <property type="evidence" value="ECO:0007669"/>
    <property type="project" value="UniProtKB-UniRule"/>
</dbReference>
<dbReference type="OrthoDB" id="272392at2759"/>
<evidence type="ECO:0000313" key="11">
    <source>
        <dbReference type="Proteomes" id="UP000245383"/>
    </source>
</evidence>
<feature type="domain" description="RNA polymerase III Rpc82 C -terminal" evidence="7">
    <location>
        <begin position="162"/>
        <end position="328"/>
    </location>
</feature>
<keyword evidence="2 6" id="KW-0240">DNA-directed RNA polymerase</keyword>
<dbReference type="PANTHER" id="PTHR12949">
    <property type="entry name" value="RNA POLYMERASE III DNA DIRECTED -RELATED"/>
    <property type="match status" value="1"/>
</dbReference>
<keyword evidence="3 6" id="KW-0804">Transcription</keyword>
<evidence type="ECO:0000256" key="4">
    <source>
        <dbReference type="ARBA" id="ARBA00023242"/>
    </source>
</evidence>
<evidence type="ECO:0000259" key="7">
    <source>
        <dbReference type="Pfam" id="PF05645"/>
    </source>
</evidence>
<comment type="subcellular location">
    <subcellularLocation>
        <location evidence="1 6">Nucleus</location>
    </subcellularLocation>
</comment>
<sequence>MFKEEYILCCQILRENFGPIVEKIGSVLLQRQRVNLSFLLKESGVSRNLARQALSILIQHLIVTYFETPENKKNGLEVANLVLTYGLLSVNQLSGILLKKNKTIDDINSYKKIMLMLVKDRIIVAATKEFVPPTTKQLDAIRQSIVTEIKIKANSRVIYGTKRKLVENNTENSKFKKQKFNESDLGEEELDDSFYFYLCFDRMDVFLRNHQLSLYMNQATNLGGSTVMKTLLEIAEHSLKSCQDNKTITISTAQIVEKLPLEPDIEKLIILENNDDSNPYYKNKKTRRNEKLGECVYSFLELLSNDKSNMLIKTDGNGPGQYYVDFQKGIKAVRKQQLNSFVRNHLGIESLRLLNVISKHNYVDDKTLAKLGMMQPSKCREKLMELSTIGFIEIQEIHKSSDRAPIRTIYLYTVDHNRQRAAFLKLLYDFSSKLIQRRDYEIMLKHNLLIKCNRDDVSHDLSLLSASDKENLSKLENSYEKLQTSIFRIDSIILIFRDCLE</sequence>
<evidence type="ECO:0000256" key="6">
    <source>
        <dbReference type="RuleBase" id="RU367076"/>
    </source>
</evidence>
<reference evidence="10 11" key="1">
    <citation type="journal article" date="2018" name="MBio">
        <title>Comparative Genomics Reveals the Core Gene Toolbox for the Fungus-Insect Symbiosis.</title>
        <authorList>
            <person name="Wang Y."/>
            <person name="Stata M."/>
            <person name="Wang W."/>
            <person name="Stajich J.E."/>
            <person name="White M.M."/>
            <person name="Moncalvo J.M."/>
        </authorList>
    </citation>
    <scope>NUCLEOTIDE SEQUENCE [LARGE SCALE GENOMIC DNA]</scope>
    <source>
        <strain evidence="10 11">SWE-8-4</strain>
    </source>
</reference>